<evidence type="ECO:0000256" key="7">
    <source>
        <dbReference type="ARBA" id="ARBA00022989"/>
    </source>
</evidence>
<accession>A0A2G1QMA8</accession>
<evidence type="ECO:0000256" key="1">
    <source>
        <dbReference type="ARBA" id="ARBA00004651"/>
    </source>
</evidence>
<keyword evidence="3" id="KW-1003">Cell membrane</keyword>
<evidence type="ECO:0000256" key="10">
    <source>
        <dbReference type="ARBA" id="ARBA00035686"/>
    </source>
</evidence>
<evidence type="ECO:0000256" key="4">
    <source>
        <dbReference type="ARBA" id="ARBA00022519"/>
    </source>
</evidence>
<feature type="transmembrane region" description="Helical" evidence="11">
    <location>
        <begin position="171"/>
        <end position="196"/>
    </location>
</feature>
<feature type="transmembrane region" description="Helical" evidence="11">
    <location>
        <begin position="263"/>
        <end position="280"/>
    </location>
</feature>
<feature type="transmembrane region" description="Helical" evidence="11">
    <location>
        <begin position="351"/>
        <end position="379"/>
    </location>
</feature>
<dbReference type="InterPro" id="IPR001851">
    <property type="entry name" value="ABC_transp_permease"/>
</dbReference>
<name>A0A2G1QMA8_9HYPH</name>
<feature type="transmembrane region" description="Helical" evidence="11">
    <location>
        <begin position="31"/>
        <end position="49"/>
    </location>
</feature>
<evidence type="ECO:0000256" key="6">
    <source>
        <dbReference type="ARBA" id="ARBA00022692"/>
    </source>
</evidence>
<feature type="transmembrane region" description="Helical" evidence="11">
    <location>
        <begin position="202"/>
        <end position="220"/>
    </location>
</feature>
<feature type="transmembrane region" description="Helical" evidence="11">
    <location>
        <begin position="310"/>
        <end position="331"/>
    </location>
</feature>
<keyword evidence="2" id="KW-0813">Transport</keyword>
<evidence type="ECO:0000256" key="8">
    <source>
        <dbReference type="ARBA" id="ARBA00023136"/>
    </source>
</evidence>
<feature type="transmembrane region" description="Helical" evidence="11">
    <location>
        <begin position="240"/>
        <end position="257"/>
    </location>
</feature>
<evidence type="ECO:0000313" key="13">
    <source>
        <dbReference type="Proteomes" id="UP000221168"/>
    </source>
</evidence>
<dbReference type="NCBIfam" id="NF040906">
    <property type="entry name" value="GguB"/>
    <property type="match status" value="1"/>
</dbReference>
<keyword evidence="13" id="KW-1185">Reference proteome</keyword>
<dbReference type="OrthoDB" id="7284468at2"/>
<keyword evidence="4" id="KW-0997">Cell inner membrane</keyword>
<dbReference type="CDD" id="cd06579">
    <property type="entry name" value="TM_PBP1_transp_AraH_like"/>
    <property type="match status" value="1"/>
</dbReference>
<reference evidence="12 13" key="1">
    <citation type="submission" date="2017-10" db="EMBL/GenBank/DDBJ databases">
        <title>Sedimentibacterium mangrovi gen. nov., sp. nov., a novel member of family Phyllobacteriacea isolated from mangrove sediment.</title>
        <authorList>
            <person name="Liao H."/>
            <person name="Tian Y."/>
        </authorList>
    </citation>
    <scope>NUCLEOTIDE SEQUENCE [LARGE SCALE GENOMIC DNA]</scope>
    <source>
        <strain evidence="12 13">X9-2-2</strain>
    </source>
</reference>
<gene>
    <name evidence="12" type="ORF">CSC94_13370</name>
</gene>
<keyword evidence="7 11" id="KW-1133">Transmembrane helix</keyword>
<dbReference type="PANTHER" id="PTHR32196:SF32">
    <property type="entry name" value="XYLOSE TRANSPORT SYSTEM PERMEASE PROTEIN XYLH"/>
    <property type="match status" value="1"/>
</dbReference>
<comment type="caution">
    <text evidence="12">The sequence shown here is derived from an EMBL/GenBank/DDBJ whole genome shotgun (WGS) entry which is preliminary data.</text>
</comment>
<dbReference type="RefSeq" id="WP_099306851.1">
    <property type="nucleotide sequence ID" value="NZ_PDVP01000007.1"/>
</dbReference>
<feature type="transmembrane region" description="Helical" evidence="11">
    <location>
        <begin position="87"/>
        <end position="105"/>
    </location>
</feature>
<keyword evidence="6 11" id="KW-0812">Transmembrane</keyword>
<keyword evidence="8 11" id="KW-0472">Membrane</keyword>
<dbReference type="GO" id="GO:0022857">
    <property type="term" value="F:transmembrane transporter activity"/>
    <property type="evidence" value="ECO:0007669"/>
    <property type="project" value="InterPro"/>
</dbReference>
<feature type="transmembrane region" description="Helical" evidence="11">
    <location>
        <begin position="61"/>
        <end position="81"/>
    </location>
</feature>
<evidence type="ECO:0000256" key="9">
    <source>
        <dbReference type="ARBA" id="ARBA00035611"/>
    </source>
</evidence>
<comment type="function">
    <text evidence="9">Part of the binding-protein-dependent transport system for D-xylose. Probably responsible for the translocation of the substrate across the membrane.</text>
</comment>
<evidence type="ECO:0000256" key="3">
    <source>
        <dbReference type="ARBA" id="ARBA00022475"/>
    </source>
</evidence>
<dbReference type="Pfam" id="PF02653">
    <property type="entry name" value="BPD_transp_2"/>
    <property type="match status" value="1"/>
</dbReference>
<dbReference type="AlphaFoldDB" id="A0A2G1QMA8"/>
<feature type="transmembrane region" description="Helical" evidence="11">
    <location>
        <begin position="138"/>
        <end position="159"/>
    </location>
</feature>
<evidence type="ECO:0000313" key="12">
    <source>
        <dbReference type="EMBL" id="PHP66665.1"/>
    </source>
</evidence>
<dbReference type="PANTHER" id="PTHR32196">
    <property type="entry name" value="ABC TRANSPORTER PERMEASE PROTEIN YPHD-RELATED-RELATED"/>
    <property type="match status" value="1"/>
</dbReference>
<proteinExistence type="predicted"/>
<dbReference type="Proteomes" id="UP000221168">
    <property type="component" value="Unassembled WGS sequence"/>
</dbReference>
<evidence type="ECO:0000256" key="2">
    <source>
        <dbReference type="ARBA" id="ARBA00022448"/>
    </source>
</evidence>
<comment type="subcellular location">
    <subcellularLocation>
        <location evidence="1">Cell membrane</location>
        <topology evidence="1">Multi-pass membrane protein</topology>
    </subcellularLocation>
</comment>
<sequence length="416" mass="44035">MEAVHGSSAETGDAKAKSLGIGEYLLKHMRAYGLLFALIAIMAFFQIVTDGTLLRPVNITNLLLQNSYIVIMALGMLIVIVSGNIDLSVGSVMGFIGALAAVMIVNYDQSVLVTTITCLIAGAAIGAAQGYWVAYWKIPSFIVTLAGMLVFRGLSLWLLEGQSVGPFPREFQVIANGFVPDIFPAGIGAALAGVFGANRVNVLALFAGAVIVAVILWLGLRQRARNKAYGIEDEPRSFFIARNAIVMIALLFIMFKLSTFRGLPNVLITMGVLTIIYAFITEKTVTGRRVYALGGNEKAAKLSGIKTERLTFLAFMNMGVLAAIAGLVFAARLNTATPKAGFALELDVIAAVFIGGASMSGGVGTIIGAVVGAFLMGVLNNGMSIMGIGIDYQQMIKGLVLLAAVIFDVYNKQKEG</sequence>
<dbReference type="EMBL" id="PDVP01000007">
    <property type="protein sequence ID" value="PHP66665.1"/>
    <property type="molecule type" value="Genomic_DNA"/>
</dbReference>
<organism evidence="12 13">
    <name type="scientific">Zhengella mangrovi</name>
    <dbReference type="NCBI Taxonomy" id="1982044"/>
    <lineage>
        <taxon>Bacteria</taxon>
        <taxon>Pseudomonadati</taxon>
        <taxon>Pseudomonadota</taxon>
        <taxon>Alphaproteobacteria</taxon>
        <taxon>Hyphomicrobiales</taxon>
        <taxon>Notoacmeibacteraceae</taxon>
        <taxon>Zhengella</taxon>
    </lineage>
</organism>
<keyword evidence="5" id="KW-0762">Sugar transport</keyword>
<feature type="transmembrane region" description="Helical" evidence="11">
    <location>
        <begin position="112"/>
        <end position="132"/>
    </location>
</feature>
<evidence type="ECO:0000256" key="5">
    <source>
        <dbReference type="ARBA" id="ARBA00022597"/>
    </source>
</evidence>
<protein>
    <recommendedName>
        <fullName evidence="10">Xylose transport system permease protein XylH</fullName>
    </recommendedName>
</protein>
<evidence type="ECO:0000256" key="11">
    <source>
        <dbReference type="SAM" id="Phobius"/>
    </source>
</evidence>
<dbReference type="GO" id="GO:0005886">
    <property type="term" value="C:plasma membrane"/>
    <property type="evidence" value="ECO:0007669"/>
    <property type="project" value="UniProtKB-SubCell"/>
</dbReference>